<feature type="coiled-coil region" evidence="1">
    <location>
        <begin position="140"/>
        <end position="167"/>
    </location>
</feature>
<feature type="compositionally biased region" description="Basic and acidic residues" evidence="2">
    <location>
        <begin position="13"/>
        <end position="22"/>
    </location>
</feature>
<proteinExistence type="predicted"/>
<sequence length="478" mass="54043">MEPGFLPACPDSARVKTPDQRRGSTMSARAKAQDMDESLKLTAVMKEHIEGLTTRQVEALKKMKDSKSAVSKLRDQVSAMQQRIDAVQSETQLSSRATTDLKSDLEKLENEHAVLHATHSWTKSSLDSALAAQEEYRKGYNSLRAAFKKAKDDLEKVNEELASGKTAHQELDRARAILDERKAVWDKELNEVNATMQRIARKHKDKAKAVLDRMLLGQASGLMGMCFQGWIAFLKDWKKNEKANADVLVAQEKLASFQAQKNEEAKQFLNRMSAASDSGLVSVAFKAWLQAASEALKDRREADNLASTLKNQKLEARKKLEATLGENMKGLNGLIFKNWAQTVREDREERQLKEQADAVMKDYQKRKRGEAMGVVGRMAQKKENALLSQIVLVWKIIVSSEVARKYREAEAKSRMQTVRKDLEEAQKAFAAKKAELDEAAEELDEVKSKNKVMRDQLAQIMELEDSMEKIQEELEKDD</sequence>
<feature type="region of interest" description="Disordered" evidence="2">
    <location>
        <begin position="1"/>
        <end position="26"/>
    </location>
</feature>
<protein>
    <submittedName>
        <fullName evidence="3">Uncharacterized protein</fullName>
    </submittedName>
</protein>
<reference evidence="3" key="1">
    <citation type="submission" date="2021-01" db="EMBL/GenBank/DDBJ databases">
        <authorList>
            <person name="Corre E."/>
            <person name="Pelletier E."/>
            <person name="Niang G."/>
            <person name="Scheremetjew M."/>
            <person name="Finn R."/>
            <person name="Kale V."/>
            <person name="Holt S."/>
            <person name="Cochrane G."/>
            <person name="Meng A."/>
            <person name="Brown T."/>
            <person name="Cohen L."/>
        </authorList>
    </citation>
    <scope>NUCLEOTIDE SEQUENCE</scope>
    <source>
        <strain evidence="3">OF101</strain>
    </source>
</reference>
<accession>A0A7S1KYV1</accession>
<dbReference type="Gene3D" id="1.10.287.1490">
    <property type="match status" value="1"/>
</dbReference>
<organism evidence="3">
    <name type="scientific">Alexandrium catenella</name>
    <name type="common">Red tide dinoflagellate</name>
    <name type="synonym">Gonyaulax catenella</name>
    <dbReference type="NCBI Taxonomy" id="2925"/>
    <lineage>
        <taxon>Eukaryota</taxon>
        <taxon>Sar</taxon>
        <taxon>Alveolata</taxon>
        <taxon>Dinophyceae</taxon>
        <taxon>Gonyaulacales</taxon>
        <taxon>Pyrocystaceae</taxon>
        <taxon>Alexandrium</taxon>
    </lineage>
</organism>
<feature type="coiled-coil region" evidence="1">
    <location>
        <begin position="408"/>
        <end position="473"/>
    </location>
</feature>
<gene>
    <name evidence="3" type="ORF">ACAT0790_LOCUS2112</name>
</gene>
<feature type="coiled-coil region" evidence="1">
    <location>
        <begin position="63"/>
        <end position="90"/>
    </location>
</feature>
<evidence type="ECO:0000256" key="2">
    <source>
        <dbReference type="SAM" id="MobiDB-lite"/>
    </source>
</evidence>
<evidence type="ECO:0000256" key="1">
    <source>
        <dbReference type="SAM" id="Coils"/>
    </source>
</evidence>
<keyword evidence="1" id="KW-0175">Coiled coil</keyword>
<dbReference type="EMBL" id="HBGE01003536">
    <property type="protein sequence ID" value="CAD9089603.1"/>
    <property type="molecule type" value="Transcribed_RNA"/>
</dbReference>
<dbReference type="AlphaFoldDB" id="A0A7S1KYV1"/>
<name>A0A7S1KYV1_ALECA</name>
<evidence type="ECO:0000313" key="3">
    <source>
        <dbReference type="EMBL" id="CAD9089603.1"/>
    </source>
</evidence>